<comment type="caution">
    <text evidence="2">The sequence shown here is derived from an EMBL/GenBank/DDBJ whole genome shotgun (WGS) entry which is preliminary data.</text>
</comment>
<feature type="compositionally biased region" description="Basic and acidic residues" evidence="1">
    <location>
        <begin position="192"/>
        <end position="202"/>
    </location>
</feature>
<sequence length="202" mass="22043">MATSASYSQSLKVTSRISQGSSGPGAREKENLHVYFVRLAFQSNNRPADTRSLSIAMSPFERQSMLLLCRRRAYGGIEKSGMAEQKHPDASLAGHRSNQESHHGESPHSASKAAVETRKAPAASCPSRHRQTFNTAPTTSQGQHTIQQPSFQWLSSSHPSSIGIQESAQPKSSSKAAHTRSYPLCCAPSRETNSHEVSARKW</sequence>
<proteinExistence type="predicted"/>
<feature type="compositionally biased region" description="Polar residues" evidence="1">
    <location>
        <begin position="1"/>
        <end position="21"/>
    </location>
</feature>
<evidence type="ECO:0000256" key="1">
    <source>
        <dbReference type="SAM" id="MobiDB-lite"/>
    </source>
</evidence>
<accession>A0ABR1Z266</accession>
<keyword evidence="3" id="KW-1185">Reference proteome</keyword>
<name>A0ABR1Z266_9PEZI</name>
<reference evidence="2 3" key="1">
    <citation type="submission" date="2024-04" db="EMBL/GenBank/DDBJ databases">
        <title>Phyllosticta paracitricarpa is synonymous to the EU quarantine fungus P. citricarpa based on phylogenomic analyses.</title>
        <authorList>
            <consortium name="Lawrence Berkeley National Laboratory"/>
            <person name="Van Ingen-Buijs V.A."/>
            <person name="Van Westerhoven A.C."/>
            <person name="Haridas S."/>
            <person name="Skiadas P."/>
            <person name="Martin F."/>
            <person name="Groenewald J.Z."/>
            <person name="Crous P.W."/>
            <person name="Seidl M.F."/>
        </authorList>
    </citation>
    <scope>NUCLEOTIDE SEQUENCE [LARGE SCALE GENOMIC DNA]</scope>
    <source>
        <strain evidence="2 3">CBS 123374</strain>
    </source>
</reference>
<gene>
    <name evidence="2" type="ORF">HDK90DRAFT_166309</name>
</gene>
<protein>
    <submittedName>
        <fullName evidence="2">Uncharacterized protein</fullName>
    </submittedName>
</protein>
<dbReference type="EMBL" id="JBBWRZ010000002">
    <property type="protein sequence ID" value="KAK8244693.1"/>
    <property type="molecule type" value="Genomic_DNA"/>
</dbReference>
<dbReference type="Proteomes" id="UP001492380">
    <property type="component" value="Unassembled WGS sequence"/>
</dbReference>
<feature type="region of interest" description="Disordered" evidence="1">
    <location>
        <begin position="1"/>
        <end position="27"/>
    </location>
</feature>
<feature type="compositionally biased region" description="Basic and acidic residues" evidence="1">
    <location>
        <begin position="97"/>
        <end position="106"/>
    </location>
</feature>
<feature type="region of interest" description="Disordered" evidence="1">
    <location>
        <begin position="79"/>
        <end position="202"/>
    </location>
</feature>
<feature type="compositionally biased region" description="Polar residues" evidence="1">
    <location>
        <begin position="132"/>
        <end position="176"/>
    </location>
</feature>
<evidence type="ECO:0000313" key="2">
    <source>
        <dbReference type="EMBL" id="KAK8244693.1"/>
    </source>
</evidence>
<organism evidence="2 3">
    <name type="scientific">Phyllosticta capitalensis</name>
    <dbReference type="NCBI Taxonomy" id="121624"/>
    <lineage>
        <taxon>Eukaryota</taxon>
        <taxon>Fungi</taxon>
        <taxon>Dikarya</taxon>
        <taxon>Ascomycota</taxon>
        <taxon>Pezizomycotina</taxon>
        <taxon>Dothideomycetes</taxon>
        <taxon>Dothideomycetes incertae sedis</taxon>
        <taxon>Botryosphaeriales</taxon>
        <taxon>Phyllostictaceae</taxon>
        <taxon>Phyllosticta</taxon>
    </lineage>
</organism>
<evidence type="ECO:0000313" key="3">
    <source>
        <dbReference type="Proteomes" id="UP001492380"/>
    </source>
</evidence>